<dbReference type="OrthoDB" id="1681765at2759"/>
<name>A0A6G0VWT7_APHCR</name>
<proteinExistence type="predicted"/>
<comment type="caution">
    <text evidence="1">The sequence shown here is derived from an EMBL/GenBank/DDBJ whole genome shotgun (WGS) entry which is preliminary data.</text>
</comment>
<keyword evidence="2" id="KW-1185">Reference proteome</keyword>
<organism evidence="1 2">
    <name type="scientific">Aphis craccivora</name>
    <name type="common">Cowpea aphid</name>
    <dbReference type="NCBI Taxonomy" id="307492"/>
    <lineage>
        <taxon>Eukaryota</taxon>
        <taxon>Metazoa</taxon>
        <taxon>Ecdysozoa</taxon>
        <taxon>Arthropoda</taxon>
        <taxon>Hexapoda</taxon>
        <taxon>Insecta</taxon>
        <taxon>Pterygota</taxon>
        <taxon>Neoptera</taxon>
        <taxon>Paraneoptera</taxon>
        <taxon>Hemiptera</taxon>
        <taxon>Sternorrhyncha</taxon>
        <taxon>Aphidomorpha</taxon>
        <taxon>Aphidoidea</taxon>
        <taxon>Aphididae</taxon>
        <taxon>Aphidini</taxon>
        <taxon>Aphis</taxon>
        <taxon>Aphis</taxon>
    </lineage>
</organism>
<dbReference type="AlphaFoldDB" id="A0A6G0VWT7"/>
<evidence type="ECO:0000313" key="2">
    <source>
        <dbReference type="Proteomes" id="UP000478052"/>
    </source>
</evidence>
<protein>
    <submittedName>
        <fullName evidence="1">Protein ALP1-like</fullName>
    </submittedName>
</protein>
<dbReference type="EMBL" id="VUJU01010984">
    <property type="protein sequence ID" value="KAF0712280.1"/>
    <property type="molecule type" value="Genomic_DNA"/>
</dbReference>
<dbReference type="Proteomes" id="UP000478052">
    <property type="component" value="Unassembled WGS sequence"/>
</dbReference>
<reference evidence="1 2" key="1">
    <citation type="submission" date="2019-08" db="EMBL/GenBank/DDBJ databases">
        <title>Whole genome of Aphis craccivora.</title>
        <authorList>
            <person name="Voronova N.V."/>
            <person name="Shulinski R.S."/>
            <person name="Bandarenka Y.V."/>
            <person name="Zhorov D.G."/>
            <person name="Warner D."/>
        </authorList>
    </citation>
    <scope>NUCLEOTIDE SEQUENCE [LARGE SCALE GENOMIC DNA]</scope>
    <source>
        <strain evidence="1">180601</strain>
        <tissue evidence="1">Whole Body</tissue>
    </source>
</reference>
<accession>A0A6G0VWT7</accession>
<sequence>MEFQFESPSFWYVKENYRNVPGTNEKLLCVIIGDEAFPLDNYLLRPYPEPQIARKVVEDAFNQLTAKFHSSGIHTSEVADTTSLNKEIVHKGNLYIMINIVVDGRDWNLLNLSVSVPVPVLQK</sequence>
<gene>
    <name evidence="1" type="ORF">FWK35_00025997</name>
</gene>
<evidence type="ECO:0000313" key="1">
    <source>
        <dbReference type="EMBL" id="KAF0712280.1"/>
    </source>
</evidence>